<accession>A0A9Q6WR87</accession>
<evidence type="ECO:0000313" key="4">
    <source>
        <dbReference type="Proteomes" id="UP000509548"/>
    </source>
</evidence>
<dbReference type="SUPFAM" id="SSF51735">
    <property type="entry name" value="NAD(P)-binding Rossmann-fold domains"/>
    <property type="match status" value="1"/>
</dbReference>
<sequence length="68" mass="7019">MDLKDRVALVTGAGSGIGRACALKLAAEGARAIVHAHKEDETQATVEAIRQAGGTAFGLTDDLRDDRG</sequence>
<evidence type="ECO:0000256" key="1">
    <source>
        <dbReference type="ARBA" id="ARBA00006484"/>
    </source>
</evidence>
<evidence type="ECO:0000313" key="5">
    <source>
        <dbReference type="Proteomes" id="UP001462961"/>
    </source>
</evidence>
<dbReference type="PANTHER" id="PTHR42879">
    <property type="entry name" value="3-OXOACYL-(ACYL-CARRIER-PROTEIN) REDUCTASE"/>
    <property type="match status" value="1"/>
</dbReference>
<organism evidence="3 4">
    <name type="scientific">Paraburkholderia caribensis</name>
    <dbReference type="NCBI Taxonomy" id="75105"/>
    <lineage>
        <taxon>Bacteria</taxon>
        <taxon>Pseudomonadati</taxon>
        <taxon>Pseudomonadota</taxon>
        <taxon>Betaproteobacteria</taxon>
        <taxon>Burkholderiales</taxon>
        <taxon>Burkholderiaceae</taxon>
        <taxon>Paraburkholderia</taxon>
    </lineage>
</organism>
<reference evidence="3" key="2">
    <citation type="submission" date="2016-06" db="EMBL/GenBank/DDBJ databases">
        <authorList>
            <person name="Huang P."/>
            <person name="Jiang X."/>
            <person name="Liu X."/>
        </authorList>
    </citation>
    <scope>NUCLEOTIDE SEQUENCE</scope>
    <source>
        <strain evidence="3">852011</strain>
        <plasmid evidence="3">unnamed</plasmid>
    </source>
</reference>
<keyword evidence="3" id="KW-0614">Plasmid</keyword>
<reference evidence="2 5" key="3">
    <citation type="submission" date="2024-01" db="EMBL/GenBank/DDBJ databases">
        <title>The diversity of rhizobia nodulating Mimosa spp. in eleven states of Brazil covering several biomes is determined by host plant, location, and edaphic factors.</title>
        <authorList>
            <person name="Rouws L."/>
            <person name="Barauna A."/>
            <person name="Beukes C."/>
            <person name="De Faria S.M."/>
            <person name="Gross E."/>
            <person name="Dos Reis Junior F.B."/>
            <person name="Simon M."/>
            <person name="Maluk M."/>
            <person name="Odee D.W."/>
            <person name="Kenicer G."/>
            <person name="Young J.P.W."/>
            <person name="Reis V.M."/>
            <person name="Zilli J."/>
            <person name="James E.K."/>
        </authorList>
    </citation>
    <scope>NUCLEOTIDE SEQUENCE [LARGE SCALE GENOMIC DNA]</scope>
    <source>
        <strain evidence="2 5">JHI1651</strain>
    </source>
</reference>
<keyword evidence="5" id="KW-1185">Reference proteome</keyword>
<evidence type="ECO:0000313" key="2">
    <source>
        <dbReference type="EMBL" id="MEO1758313.1"/>
    </source>
</evidence>
<dbReference type="Gene3D" id="3.40.50.720">
    <property type="entry name" value="NAD(P)-binding Rossmann-like Domain"/>
    <property type="match status" value="1"/>
</dbReference>
<proteinExistence type="inferred from homology"/>
<geneLocation type="plasmid" evidence="3">
    <name>unnamed</name>
</geneLocation>
<evidence type="ECO:0000313" key="3">
    <source>
        <dbReference type="EMBL" id="QLB67714.1"/>
    </source>
</evidence>
<dbReference type="EMBL" id="JAYLVJ010000052">
    <property type="protein sequence ID" value="MEO1758313.1"/>
    <property type="molecule type" value="Genomic_DNA"/>
</dbReference>
<dbReference type="AlphaFoldDB" id="A0A9Q6WR87"/>
<dbReference type="InterPro" id="IPR036291">
    <property type="entry name" value="NAD(P)-bd_dom_sf"/>
</dbReference>
<comment type="similarity">
    <text evidence="1">Belongs to the short-chain dehydrogenases/reductases (SDR) family.</text>
</comment>
<name>A0A9Q6WR87_9BURK</name>
<dbReference type="Proteomes" id="UP001462961">
    <property type="component" value="Unassembled WGS sequence"/>
</dbReference>
<dbReference type="PANTHER" id="PTHR42879:SF2">
    <property type="entry name" value="3-OXOACYL-[ACYL-CARRIER-PROTEIN] REDUCTASE FABG"/>
    <property type="match status" value="1"/>
</dbReference>
<dbReference type="EMBL" id="CP015960">
    <property type="protein sequence ID" value="QLB67714.1"/>
    <property type="molecule type" value="Genomic_DNA"/>
</dbReference>
<dbReference type="InterPro" id="IPR050259">
    <property type="entry name" value="SDR"/>
</dbReference>
<dbReference type="InterPro" id="IPR002347">
    <property type="entry name" value="SDR_fam"/>
</dbReference>
<gene>
    <name evidence="3" type="ORF">A9O66_35560</name>
    <name evidence="2" type="ORF">VOI32_30825</name>
</gene>
<geneLocation type="plasmid" evidence="4"/>
<dbReference type="RefSeq" id="WP_107203134.1">
    <property type="nucleotide sequence ID" value="NZ_CP015960.1"/>
</dbReference>
<protein>
    <submittedName>
        <fullName evidence="2">SDR family NAD(P)-dependent oxidoreductase</fullName>
    </submittedName>
</protein>
<dbReference type="Proteomes" id="UP000509548">
    <property type="component" value="Plasmid unnamed"/>
</dbReference>
<dbReference type="Pfam" id="PF00106">
    <property type="entry name" value="adh_short"/>
    <property type="match status" value="1"/>
</dbReference>
<reference evidence="3 4" key="1">
    <citation type="journal article" date="2014" name="Genome Announc.">
        <title>Draft Genome Sequence of the Haloacid-Degrading Burkholderia caribensis Strain MBA4.</title>
        <authorList>
            <person name="Pan Y."/>
            <person name="Kong K.F."/>
            <person name="Tsang J.S."/>
        </authorList>
    </citation>
    <scope>NUCLEOTIDE SEQUENCE [LARGE SCALE GENOMIC DNA]</scope>
    <source>
        <strain evidence="3 4">852011</strain>
    </source>
</reference>